<protein>
    <submittedName>
        <fullName evidence="1">Uncharacterized protein</fullName>
    </submittedName>
</protein>
<keyword evidence="2" id="KW-1185">Reference proteome</keyword>
<evidence type="ECO:0000313" key="1">
    <source>
        <dbReference type="EMBL" id="KAK0577597.1"/>
    </source>
</evidence>
<proteinExistence type="predicted"/>
<comment type="caution">
    <text evidence="1">The sequence shown here is derived from an EMBL/GenBank/DDBJ whole genome shotgun (WGS) entry which is preliminary data.</text>
</comment>
<gene>
    <name evidence="1" type="ORF">LWI29_035614</name>
</gene>
<dbReference type="Proteomes" id="UP001168877">
    <property type="component" value="Unassembled WGS sequence"/>
</dbReference>
<name>A0AA39RPA4_ACESA</name>
<reference evidence="1" key="2">
    <citation type="submission" date="2023-06" db="EMBL/GenBank/DDBJ databases">
        <authorList>
            <person name="Swenson N.G."/>
            <person name="Wegrzyn J.L."/>
            <person name="Mcevoy S.L."/>
        </authorList>
    </citation>
    <scope>NUCLEOTIDE SEQUENCE</scope>
    <source>
        <strain evidence="1">NS2018</strain>
        <tissue evidence="1">Leaf</tissue>
    </source>
</reference>
<dbReference type="EMBL" id="JAUESC010000386">
    <property type="protein sequence ID" value="KAK0577597.1"/>
    <property type="molecule type" value="Genomic_DNA"/>
</dbReference>
<evidence type="ECO:0000313" key="2">
    <source>
        <dbReference type="Proteomes" id="UP001168877"/>
    </source>
</evidence>
<sequence>MELLCVVLWRLWYWRNQQVHSTSRIRNEDVFAWASDYIGEFRLANLVERSSAGVPRPVAKIRSGFLLHRTRSFNGRKCEEVVKIGGDSSLHSLQRPSVNNPVVGGGGGGGGMWVQVWMRINS</sequence>
<organism evidence="1 2">
    <name type="scientific">Acer saccharum</name>
    <name type="common">Sugar maple</name>
    <dbReference type="NCBI Taxonomy" id="4024"/>
    <lineage>
        <taxon>Eukaryota</taxon>
        <taxon>Viridiplantae</taxon>
        <taxon>Streptophyta</taxon>
        <taxon>Embryophyta</taxon>
        <taxon>Tracheophyta</taxon>
        <taxon>Spermatophyta</taxon>
        <taxon>Magnoliopsida</taxon>
        <taxon>eudicotyledons</taxon>
        <taxon>Gunneridae</taxon>
        <taxon>Pentapetalae</taxon>
        <taxon>rosids</taxon>
        <taxon>malvids</taxon>
        <taxon>Sapindales</taxon>
        <taxon>Sapindaceae</taxon>
        <taxon>Hippocastanoideae</taxon>
        <taxon>Acereae</taxon>
        <taxon>Acer</taxon>
    </lineage>
</organism>
<accession>A0AA39RPA4</accession>
<dbReference type="AlphaFoldDB" id="A0AA39RPA4"/>
<reference evidence="1" key="1">
    <citation type="journal article" date="2022" name="Plant J.">
        <title>Strategies of tolerance reflected in two North American maple genomes.</title>
        <authorList>
            <person name="McEvoy S.L."/>
            <person name="Sezen U.U."/>
            <person name="Trouern-Trend A."/>
            <person name="McMahon S.M."/>
            <person name="Schaberg P.G."/>
            <person name="Yang J."/>
            <person name="Wegrzyn J.L."/>
            <person name="Swenson N.G."/>
        </authorList>
    </citation>
    <scope>NUCLEOTIDE SEQUENCE</scope>
    <source>
        <strain evidence="1">NS2018</strain>
    </source>
</reference>